<evidence type="ECO:0000313" key="2">
    <source>
        <dbReference type="EMBL" id="KAG7098116.1"/>
    </source>
</evidence>
<dbReference type="Proteomes" id="UP001049176">
    <property type="component" value="Chromosome 1"/>
</dbReference>
<dbReference type="AlphaFoldDB" id="A0A9P7V0P9"/>
<name>A0A9P7V0P9_9AGAR</name>
<evidence type="ECO:0000256" key="1">
    <source>
        <dbReference type="SAM" id="Phobius"/>
    </source>
</evidence>
<gene>
    <name evidence="2" type="ORF">E1B28_000088</name>
</gene>
<dbReference type="KEGG" id="more:E1B28_000088"/>
<dbReference type="GeneID" id="66069164"/>
<sequence length="176" mass="19277">MDLESSGIILFALQLTSLADEMKKSDDFSCTAGAVNFKKESCTLSPPTPQSSSIQSLAAILSTWYRTLCQCSSFVKAKELDLREPGTPPSIAAYCPSVHPFFATLLLLLNHNLTFFALAVIFIVRVYSSLGSNWAPSHTKIGRPMIVLPVVNETLLHAKIVCHLCRSRSFPTADLE</sequence>
<keyword evidence="1" id="KW-0812">Transmembrane</keyword>
<keyword evidence="1" id="KW-1133">Transmembrane helix</keyword>
<proteinExistence type="predicted"/>
<organism evidence="2 3">
    <name type="scientific">Marasmius oreades</name>
    <name type="common">fairy-ring Marasmius</name>
    <dbReference type="NCBI Taxonomy" id="181124"/>
    <lineage>
        <taxon>Eukaryota</taxon>
        <taxon>Fungi</taxon>
        <taxon>Dikarya</taxon>
        <taxon>Basidiomycota</taxon>
        <taxon>Agaricomycotina</taxon>
        <taxon>Agaricomycetes</taxon>
        <taxon>Agaricomycetidae</taxon>
        <taxon>Agaricales</taxon>
        <taxon>Marasmiineae</taxon>
        <taxon>Marasmiaceae</taxon>
        <taxon>Marasmius</taxon>
    </lineage>
</organism>
<dbReference type="RefSeq" id="XP_043014586.1">
    <property type="nucleotide sequence ID" value="XM_043145887.1"/>
</dbReference>
<evidence type="ECO:0000313" key="3">
    <source>
        <dbReference type="Proteomes" id="UP001049176"/>
    </source>
</evidence>
<comment type="caution">
    <text evidence="2">The sequence shown here is derived from an EMBL/GenBank/DDBJ whole genome shotgun (WGS) entry which is preliminary data.</text>
</comment>
<keyword evidence="1" id="KW-0472">Membrane</keyword>
<keyword evidence="3" id="KW-1185">Reference proteome</keyword>
<accession>A0A9P7V0P9</accession>
<dbReference type="EMBL" id="CM032181">
    <property type="protein sequence ID" value="KAG7098116.1"/>
    <property type="molecule type" value="Genomic_DNA"/>
</dbReference>
<feature type="transmembrane region" description="Helical" evidence="1">
    <location>
        <begin position="101"/>
        <end position="124"/>
    </location>
</feature>
<protein>
    <submittedName>
        <fullName evidence="2">Uncharacterized protein</fullName>
    </submittedName>
</protein>
<reference evidence="2" key="1">
    <citation type="journal article" date="2021" name="Genome Biol. Evol.">
        <title>The assembled and annotated genome of the fairy-ring fungus Marasmius oreades.</title>
        <authorList>
            <person name="Hiltunen M."/>
            <person name="Ament-Velasquez S.L."/>
            <person name="Johannesson H."/>
        </authorList>
    </citation>
    <scope>NUCLEOTIDE SEQUENCE</scope>
    <source>
        <strain evidence="2">03SP1</strain>
    </source>
</reference>